<name>A0A6C0FHG3_9ZZZZ</name>
<sequence>MDLPIDSKTSDFPIYSKGDILLKRLLNYYTSEKKAIICDITQGRTNLSLRIIDWFVTNYSKNNRVRYNHNGVEVAVYTDYKNQLRAFSKKMFDPFCRRKREEIEGIGTTTIGQMNFFKWAIEKGVLNYIFSNAKEIECSMNYSNSIKNKKNTLEHGSSVINYQNTAGFIRETGNEYIVKFN</sequence>
<reference evidence="1" key="1">
    <citation type="journal article" date="2020" name="Nature">
        <title>Giant virus diversity and host interactions through global metagenomics.</title>
        <authorList>
            <person name="Schulz F."/>
            <person name="Roux S."/>
            <person name="Paez-Espino D."/>
            <person name="Jungbluth S."/>
            <person name="Walsh D.A."/>
            <person name="Denef V.J."/>
            <person name="McMahon K.D."/>
            <person name="Konstantinidis K.T."/>
            <person name="Eloe-Fadrosh E.A."/>
            <person name="Kyrpides N.C."/>
            <person name="Woyke T."/>
        </authorList>
    </citation>
    <scope>NUCLEOTIDE SEQUENCE</scope>
    <source>
        <strain evidence="1">GVMAG-S-ERX556101-89</strain>
    </source>
</reference>
<dbReference type="EMBL" id="MN738829">
    <property type="protein sequence ID" value="QHT38355.1"/>
    <property type="molecule type" value="Genomic_DNA"/>
</dbReference>
<proteinExistence type="predicted"/>
<accession>A0A6C0FHG3</accession>
<protein>
    <submittedName>
        <fullName evidence="1">Uncharacterized protein</fullName>
    </submittedName>
</protein>
<dbReference type="Pfam" id="PF23827">
    <property type="entry name" value="DUF7197"/>
    <property type="match status" value="1"/>
</dbReference>
<dbReference type="AlphaFoldDB" id="A0A6C0FHG3"/>
<organism evidence="1">
    <name type="scientific">viral metagenome</name>
    <dbReference type="NCBI Taxonomy" id="1070528"/>
    <lineage>
        <taxon>unclassified sequences</taxon>
        <taxon>metagenomes</taxon>
        <taxon>organismal metagenomes</taxon>
    </lineage>
</organism>
<dbReference type="InterPro" id="IPR055621">
    <property type="entry name" value="DUF7197"/>
</dbReference>
<evidence type="ECO:0000313" key="1">
    <source>
        <dbReference type="EMBL" id="QHT38355.1"/>
    </source>
</evidence>